<feature type="compositionally biased region" description="Polar residues" evidence="1">
    <location>
        <begin position="80"/>
        <end position="89"/>
    </location>
</feature>
<accession>A0AAV7NPG8</accession>
<proteinExistence type="predicted"/>
<dbReference type="AlphaFoldDB" id="A0AAV7NPG8"/>
<feature type="region of interest" description="Disordered" evidence="1">
    <location>
        <begin position="1"/>
        <end position="89"/>
    </location>
</feature>
<name>A0AAV7NPG8_PLEWA</name>
<sequence length="89" mass="9460">MGRTDPGEGKGQQIQQRHKATHPGPAALARHSRAADLRGSPRPALREQPQSKVTSHHQSVGAPGLQPSSKYPATHHRAGPTNSSQPAPR</sequence>
<comment type="caution">
    <text evidence="2">The sequence shown here is derived from an EMBL/GenBank/DDBJ whole genome shotgun (WGS) entry which is preliminary data.</text>
</comment>
<reference evidence="2" key="1">
    <citation type="journal article" date="2022" name="bioRxiv">
        <title>Sequencing and chromosome-scale assembly of the giantPleurodeles waltlgenome.</title>
        <authorList>
            <person name="Brown T."/>
            <person name="Elewa A."/>
            <person name="Iarovenko S."/>
            <person name="Subramanian E."/>
            <person name="Araus A.J."/>
            <person name="Petzold A."/>
            <person name="Susuki M."/>
            <person name="Suzuki K.-i.T."/>
            <person name="Hayashi T."/>
            <person name="Toyoda A."/>
            <person name="Oliveira C."/>
            <person name="Osipova E."/>
            <person name="Leigh N.D."/>
            <person name="Simon A."/>
            <person name="Yun M.H."/>
        </authorList>
    </citation>
    <scope>NUCLEOTIDE SEQUENCE</scope>
    <source>
        <strain evidence="2">20211129_DDA</strain>
        <tissue evidence="2">Liver</tissue>
    </source>
</reference>
<organism evidence="2 3">
    <name type="scientific">Pleurodeles waltl</name>
    <name type="common">Iberian ribbed newt</name>
    <dbReference type="NCBI Taxonomy" id="8319"/>
    <lineage>
        <taxon>Eukaryota</taxon>
        <taxon>Metazoa</taxon>
        <taxon>Chordata</taxon>
        <taxon>Craniata</taxon>
        <taxon>Vertebrata</taxon>
        <taxon>Euteleostomi</taxon>
        <taxon>Amphibia</taxon>
        <taxon>Batrachia</taxon>
        <taxon>Caudata</taxon>
        <taxon>Salamandroidea</taxon>
        <taxon>Salamandridae</taxon>
        <taxon>Pleurodelinae</taxon>
        <taxon>Pleurodeles</taxon>
    </lineage>
</organism>
<evidence type="ECO:0000256" key="1">
    <source>
        <dbReference type="SAM" id="MobiDB-lite"/>
    </source>
</evidence>
<gene>
    <name evidence="2" type="ORF">NDU88_005992</name>
</gene>
<dbReference type="Proteomes" id="UP001066276">
    <property type="component" value="Chromosome 8"/>
</dbReference>
<dbReference type="EMBL" id="JANPWB010000012">
    <property type="protein sequence ID" value="KAJ1117796.1"/>
    <property type="molecule type" value="Genomic_DNA"/>
</dbReference>
<evidence type="ECO:0000313" key="3">
    <source>
        <dbReference type="Proteomes" id="UP001066276"/>
    </source>
</evidence>
<protein>
    <submittedName>
        <fullName evidence="2">Uncharacterized protein</fullName>
    </submittedName>
</protein>
<feature type="compositionally biased region" description="Polar residues" evidence="1">
    <location>
        <begin position="48"/>
        <end position="58"/>
    </location>
</feature>
<evidence type="ECO:0000313" key="2">
    <source>
        <dbReference type="EMBL" id="KAJ1117796.1"/>
    </source>
</evidence>
<keyword evidence="3" id="KW-1185">Reference proteome</keyword>